<dbReference type="PANTHER" id="PTHR12001">
    <property type="entry name" value="GERANYLGERANYL PYROPHOSPHATE SYNTHASE"/>
    <property type="match status" value="1"/>
</dbReference>
<dbReference type="PROSITE" id="PS00723">
    <property type="entry name" value="POLYPRENYL_SYNTHASE_1"/>
    <property type="match status" value="1"/>
</dbReference>
<proteinExistence type="inferred from homology"/>
<keyword evidence="4" id="KW-0479">Metal-binding</keyword>
<dbReference type="InterPro" id="IPR008949">
    <property type="entry name" value="Isoprenoid_synthase_dom_sf"/>
</dbReference>
<dbReference type="Gene3D" id="1.10.600.10">
    <property type="entry name" value="Farnesyl Diphosphate Synthase"/>
    <property type="match status" value="1"/>
</dbReference>
<name>A0A1Q5PTQ2_9ACTO</name>
<dbReference type="Proteomes" id="UP000185612">
    <property type="component" value="Unassembled WGS sequence"/>
</dbReference>
<comment type="cofactor">
    <cofactor evidence="1">
        <name>Mg(2+)</name>
        <dbReference type="ChEBI" id="CHEBI:18420"/>
    </cofactor>
</comment>
<evidence type="ECO:0000313" key="7">
    <source>
        <dbReference type="EMBL" id="OKL50971.1"/>
    </source>
</evidence>
<dbReference type="InterPro" id="IPR000092">
    <property type="entry name" value="Polyprenyl_synt"/>
</dbReference>
<dbReference type="EMBL" id="MQVS01000012">
    <property type="protein sequence ID" value="OKL50971.1"/>
    <property type="molecule type" value="Genomic_DNA"/>
</dbReference>
<dbReference type="SFLD" id="SFLDS00005">
    <property type="entry name" value="Isoprenoid_Synthase_Type_I"/>
    <property type="match status" value="1"/>
</dbReference>
<dbReference type="CDD" id="cd00685">
    <property type="entry name" value="Trans_IPPS_HT"/>
    <property type="match status" value="1"/>
</dbReference>
<protein>
    <recommendedName>
        <fullName evidence="9">Polyprenyl synthetase family protein</fullName>
    </recommendedName>
</protein>
<dbReference type="OrthoDB" id="4497239at2"/>
<dbReference type="GO" id="GO:0046872">
    <property type="term" value="F:metal ion binding"/>
    <property type="evidence" value="ECO:0007669"/>
    <property type="project" value="UniProtKB-KW"/>
</dbReference>
<dbReference type="InParanoid" id="A0A1Q5PTQ2"/>
<dbReference type="InterPro" id="IPR033749">
    <property type="entry name" value="Polyprenyl_synt_CS"/>
</dbReference>
<evidence type="ECO:0000256" key="5">
    <source>
        <dbReference type="ARBA" id="ARBA00022842"/>
    </source>
</evidence>
<dbReference type="RefSeq" id="WP_073825981.1">
    <property type="nucleotide sequence ID" value="NZ_JAUNKL010000006.1"/>
</dbReference>
<dbReference type="GO" id="GO:0004659">
    <property type="term" value="F:prenyltransferase activity"/>
    <property type="evidence" value="ECO:0007669"/>
    <property type="project" value="InterPro"/>
</dbReference>
<dbReference type="Pfam" id="PF00348">
    <property type="entry name" value="polyprenyl_synt"/>
    <property type="match status" value="1"/>
</dbReference>
<gene>
    <name evidence="7" type="ORF">BSZ40_10085</name>
</gene>
<dbReference type="STRING" id="52770.BSZ40_10085"/>
<dbReference type="AlphaFoldDB" id="A0A1Q5PTQ2"/>
<evidence type="ECO:0008006" key="9">
    <source>
        <dbReference type="Google" id="ProtNLM"/>
    </source>
</evidence>
<accession>A0A1Q5PTQ2</accession>
<comment type="caution">
    <text evidence="7">The sequence shown here is derived from an EMBL/GenBank/DDBJ whole genome shotgun (WGS) entry which is preliminary data.</text>
</comment>
<evidence type="ECO:0000313" key="8">
    <source>
        <dbReference type="Proteomes" id="UP000185612"/>
    </source>
</evidence>
<evidence type="ECO:0000256" key="2">
    <source>
        <dbReference type="ARBA" id="ARBA00006706"/>
    </source>
</evidence>
<evidence type="ECO:0000256" key="4">
    <source>
        <dbReference type="ARBA" id="ARBA00022723"/>
    </source>
</evidence>
<dbReference type="PANTHER" id="PTHR12001:SF85">
    <property type="entry name" value="SHORT CHAIN ISOPRENYL DIPHOSPHATE SYNTHASE"/>
    <property type="match status" value="1"/>
</dbReference>
<dbReference type="GO" id="GO:0008299">
    <property type="term" value="P:isoprenoid biosynthetic process"/>
    <property type="evidence" value="ECO:0007669"/>
    <property type="project" value="InterPro"/>
</dbReference>
<comment type="similarity">
    <text evidence="2 6">Belongs to the FPP/GGPP synthase family.</text>
</comment>
<keyword evidence="5" id="KW-0460">Magnesium</keyword>
<reference evidence="8" key="1">
    <citation type="submission" date="2016-12" db="EMBL/GenBank/DDBJ databases">
        <authorList>
            <person name="Meng X."/>
        </authorList>
    </citation>
    <scope>NUCLEOTIDE SEQUENCE [LARGE SCALE GENOMIC DNA]</scope>
    <source>
        <strain evidence="8">DSM 20732</strain>
    </source>
</reference>
<organism evidence="7 8">
    <name type="scientific">Buchananella hordeovulneris</name>
    <dbReference type="NCBI Taxonomy" id="52770"/>
    <lineage>
        <taxon>Bacteria</taxon>
        <taxon>Bacillati</taxon>
        <taxon>Actinomycetota</taxon>
        <taxon>Actinomycetes</taxon>
        <taxon>Actinomycetales</taxon>
        <taxon>Actinomycetaceae</taxon>
        <taxon>Buchananella</taxon>
    </lineage>
</organism>
<sequence>MPNCSPFRAAVRQTVDADLSTHVRQLRQEFAGLPGAVQLLDFAENLLGGGKRTRAQLLALGWLYATGDASLSPAPRGGALAVELFQAAALVHDDLMDASATRRGQPTVHRAAAAQHAAKQRRGSADQFGAAAAILLGDLLLVQAQREFRRAAGVVPEAEPALRQYEQMAAELQLGQFLDVRAQTEPVGTPGGLETILEVLDYKSGRYSVEYPLVIGALLGGLSARQVEPLRAWARPLGIAFQLRDDALGVFGDSRTTGKPAGGDIHEGKRTALLELTWQHTDAAGRALLTDVYSTPTPAQAQVQAVSELMRTSGGEAAHETLIAQQVAAATAALANLPQGQAPRALFAEFATALTARSA</sequence>
<dbReference type="SUPFAM" id="SSF48576">
    <property type="entry name" value="Terpenoid synthases"/>
    <property type="match status" value="1"/>
</dbReference>
<evidence type="ECO:0000256" key="1">
    <source>
        <dbReference type="ARBA" id="ARBA00001946"/>
    </source>
</evidence>
<dbReference type="FunCoup" id="A0A1Q5PTQ2">
    <property type="interactions" value="50"/>
</dbReference>
<keyword evidence="8" id="KW-1185">Reference proteome</keyword>
<evidence type="ECO:0000256" key="3">
    <source>
        <dbReference type="ARBA" id="ARBA00022679"/>
    </source>
</evidence>
<keyword evidence="3 6" id="KW-0808">Transferase</keyword>
<evidence type="ECO:0000256" key="6">
    <source>
        <dbReference type="RuleBase" id="RU004466"/>
    </source>
</evidence>